<dbReference type="Proteomes" id="UP000699042">
    <property type="component" value="Unassembled WGS sequence"/>
</dbReference>
<protein>
    <submittedName>
        <fullName evidence="2">Uncharacterized protein</fullName>
    </submittedName>
</protein>
<proteinExistence type="predicted"/>
<evidence type="ECO:0000313" key="3">
    <source>
        <dbReference type="Proteomes" id="UP000699042"/>
    </source>
</evidence>
<evidence type="ECO:0000313" key="2">
    <source>
        <dbReference type="EMBL" id="KAG7054839.1"/>
    </source>
</evidence>
<feature type="compositionally biased region" description="Basic and acidic residues" evidence="1">
    <location>
        <begin position="13"/>
        <end position="22"/>
    </location>
</feature>
<evidence type="ECO:0000256" key="1">
    <source>
        <dbReference type="SAM" id="MobiDB-lite"/>
    </source>
</evidence>
<sequence length="31" mass="3616">MSRPVVAGSRYPPTDRRDEMKRNYPFATGYP</sequence>
<dbReference type="EMBL" id="JAESDN010000002">
    <property type="protein sequence ID" value="KAG7054839.1"/>
    <property type="molecule type" value="Genomic_DNA"/>
</dbReference>
<reference evidence="2" key="1">
    <citation type="submission" date="2021-05" db="EMBL/GenBank/DDBJ databases">
        <title>Comparative genomics of three Colletotrichum scovillei strains and genetic complementation revealed genes involved fungal growth and virulence on chili pepper.</title>
        <authorList>
            <person name="Hsieh D.-K."/>
            <person name="Chuang S.-C."/>
            <person name="Chen C.-Y."/>
            <person name="Chao Y.-T."/>
            <person name="Lu M.-Y.J."/>
            <person name="Lee M.-H."/>
            <person name="Shih M.-C."/>
        </authorList>
    </citation>
    <scope>NUCLEOTIDE SEQUENCE</scope>
    <source>
        <strain evidence="2">Coll-153</strain>
    </source>
</reference>
<comment type="caution">
    <text evidence="2">The sequence shown here is derived from an EMBL/GenBank/DDBJ whole genome shotgun (WGS) entry which is preliminary data.</text>
</comment>
<name>A0A9P7REU2_9PEZI</name>
<gene>
    <name evidence="2" type="ORF">JMJ77_007313</name>
</gene>
<accession>A0A9P7REU2</accession>
<feature type="region of interest" description="Disordered" evidence="1">
    <location>
        <begin position="1"/>
        <end position="31"/>
    </location>
</feature>
<keyword evidence="3" id="KW-1185">Reference proteome</keyword>
<dbReference type="AlphaFoldDB" id="A0A9P7REU2"/>
<organism evidence="2 3">
    <name type="scientific">Colletotrichum scovillei</name>
    <dbReference type="NCBI Taxonomy" id="1209932"/>
    <lineage>
        <taxon>Eukaryota</taxon>
        <taxon>Fungi</taxon>
        <taxon>Dikarya</taxon>
        <taxon>Ascomycota</taxon>
        <taxon>Pezizomycotina</taxon>
        <taxon>Sordariomycetes</taxon>
        <taxon>Hypocreomycetidae</taxon>
        <taxon>Glomerellales</taxon>
        <taxon>Glomerellaceae</taxon>
        <taxon>Colletotrichum</taxon>
        <taxon>Colletotrichum acutatum species complex</taxon>
    </lineage>
</organism>